<dbReference type="SMART" id="SM00398">
    <property type="entry name" value="HMG"/>
    <property type="match status" value="1"/>
</dbReference>
<dbReference type="PROSITE" id="PS50118">
    <property type="entry name" value="HMG_BOX_2"/>
    <property type="match status" value="1"/>
</dbReference>
<proteinExistence type="predicted"/>
<feature type="compositionally biased region" description="Basic and acidic residues" evidence="4">
    <location>
        <begin position="258"/>
        <end position="267"/>
    </location>
</feature>
<dbReference type="EMBL" id="LUEZ02000004">
    <property type="protein sequence ID" value="RDB30845.1"/>
    <property type="molecule type" value="Genomic_DNA"/>
</dbReference>
<evidence type="ECO:0000256" key="4">
    <source>
        <dbReference type="SAM" id="MobiDB-lite"/>
    </source>
</evidence>
<organism evidence="6 7">
    <name type="scientific">Hypsizygus marmoreus</name>
    <name type="common">White beech mushroom</name>
    <name type="synonym">Agaricus marmoreus</name>
    <dbReference type="NCBI Taxonomy" id="39966"/>
    <lineage>
        <taxon>Eukaryota</taxon>
        <taxon>Fungi</taxon>
        <taxon>Dikarya</taxon>
        <taxon>Basidiomycota</taxon>
        <taxon>Agaricomycotina</taxon>
        <taxon>Agaricomycetes</taxon>
        <taxon>Agaricomycetidae</taxon>
        <taxon>Agaricales</taxon>
        <taxon>Tricholomatineae</taxon>
        <taxon>Lyophyllaceae</taxon>
        <taxon>Hypsizygus</taxon>
    </lineage>
</organism>
<feature type="compositionally biased region" description="Basic residues" evidence="4">
    <location>
        <begin position="155"/>
        <end position="166"/>
    </location>
</feature>
<keyword evidence="3" id="KW-0539">Nucleus</keyword>
<dbReference type="GO" id="GO:0030154">
    <property type="term" value="P:cell differentiation"/>
    <property type="evidence" value="ECO:0007669"/>
    <property type="project" value="TreeGrafter"/>
</dbReference>
<gene>
    <name evidence="6" type="primary">Sox14</name>
    <name evidence="6" type="ORF">Hypma_005919</name>
</gene>
<dbReference type="CDD" id="cd01389">
    <property type="entry name" value="HMG-box_ROX1-like"/>
    <property type="match status" value="1"/>
</dbReference>
<feature type="compositionally biased region" description="Low complexity" evidence="4">
    <location>
        <begin position="39"/>
        <end position="50"/>
    </location>
</feature>
<evidence type="ECO:0000313" key="7">
    <source>
        <dbReference type="Proteomes" id="UP000076154"/>
    </source>
</evidence>
<evidence type="ECO:0000256" key="1">
    <source>
        <dbReference type="ARBA" id="ARBA00023125"/>
    </source>
</evidence>
<dbReference type="InterPro" id="IPR036910">
    <property type="entry name" value="HMG_box_dom_sf"/>
</dbReference>
<dbReference type="STRING" id="39966.A0A369KDV0"/>
<feature type="region of interest" description="Disordered" evidence="4">
    <location>
        <begin position="133"/>
        <end position="202"/>
    </location>
</feature>
<protein>
    <submittedName>
        <fullName evidence="6">Transcription factor SOX-14</fullName>
    </submittedName>
</protein>
<feature type="compositionally biased region" description="Basic and acidic residues" evidence="4">
    <location>
        <begin position="133"/>
        <end position="142"/>
    </location>
</feature>
<dbReference type="InterPro" id="IPR009071">
    <property type="entry name" value="HMG_box_dom"/>
</dbReference>
<dbReference type="SUPFAM" id="SSF47095">
    <property type="entry name" value="HMG-box"/>
    <property type="match status" value="1"/>
</dbReference>
<feature type="compositionally biased region" description="Polar residues" evidence="4">
    <location>
        <begin position="297"/>
        <end position="309"/>
    </location>
</feature>
<dbReference type="GO" id="GO:0005634">
    <property type="term" value="C:nucleus"/>
    <property type="evidence" value="ECO:0007669"/>
    <property type="project" value="UniProtKB-UniRule"/>
</dbReference>
<dbReference type="Pfam" id="PF00505">
    <property type="entry name" value="HMG_box"/>
    <property type="match status" value="1"/>
</dbReference>
<feature type="region of interest" description="Disordered" evidence="4">
    <location>
        <begin position="297"/>
        <end position="319"/>
    </location>
</feature>
<dbReference type="GO" id="GO:0001228">
    <property type="term" value="F:DNA-binding transcription activator activity, RNA polymerase II-specific"/>
    <property type="evidence" value="ECO:0007669"/>
    <property type="project" value="TreeGrafter"/>
</dbReference>
<evidence type="ECO:0000256" key="2">
    <source>
        <dbReference type="ARBA" id="ARBA00023163"/>
    </source>
</evidence>
<comment type="caution">
    <text evidence="6">The sequence shown here is derived from an EMBL/GenBank/DDBJ whole genome shotgun (WGS) entry which is preliminary data.</text>
</comment>
<dbReference type="PANTHER" id="PTHR10270">
    <property type="entry name" value="SOX TRANSCRIPTION FACTOR"/>
    <property type="match status" value="1"/>
</dbReference>
<feature type="compositionally biased region" description="Polar residues" evidence="4">
    <location>
        <begin position="188"/>
        <end position="200"/>
    </location>
</feature>
<keyword evidence="2" id="KW-0804">Transcription</keyword>
<dbReference type="OrthoDB" id="6247875at2759"/>
<dbReference type="GO" id="GO:0000978">
    <property type="term" value="F:RNA polymerase II cis-regulatory region sequence-specific DNA binding"/>
    <property type="evidence" value="ECO:0007669"/>
    <property type="project" value="TreeGrafter"/>
</dbReference>
<feature type="domain" description="HMG box" evidence="5">
    <location>
        <begin position="83"/>
        <end position="147"/>
    </location>
</feature>
<reference evidence="6" key="1">
    <citation type="submission" date="2018-04" db="EMBL/GenBank/DDBJ databases">
        <title>Whole genome sequencing of Hypsizygus marmoreus.</title>
        <authorList>
            <person name="Choi I.-G."/>
            <person name="Min B."/>
            <person name="Kim J.-G."/>
            <person name="Kim S."/>
            <person name="Oh Y.-L."/>
            <person name="Kong W.-S."/>
            <person name="Park H."/>
            <person name="Jeong J."/>
            <person name="Song E.-S."/>
        </authorList>
    </citation>
    <scope>NUCLEOTIDE SEQUENCE [LARGE SCALE GENOMIC DNA]</scope>
    <source>
        <strain evidence="6">51987-8</strain>
    </source>
</reference>
<dbReference type="Gene3D" id="1.10.30.10">
    <property type="entry name" value="High mobility group box domain"/>
    <property type="match status" value="1"/>
</dbReference>
<evidence type="ECO:0000313" key="6">
    <source>
        <dbReference type="EMBL" id="RDB30845.1"/>
    </source>
</evidence>
<sequence length="392" mass="43841">MPAFRNVKCRSSGRIWKQVPIFYDDQGWETIPGPMLTTSSHNDASSPHSSRTSATPPSADADFGARPAVRMSKPSRRRDADHVPRPRNAFIIYRSHVCKTSSGHDQNQISIRAGKAWKALNKEEKQPFILLAEKEKRDHQEKFPNYTYTPGSKSHAGKRKAPRKVKTPAPPKKVVAPRVKNERRSPSAPLSFSSRESTPAQPAEIAAPALLKVESSPSATPEPMLDLTKLPTEPVFSKDWTFVPTDDIPPLELSPSTKPEKEEKLEMSLRPRSYHIIDEPFGPKSSYMAPRMMGSYLPQTTTPPESNMDSLDVASSDVTPQNPYSYPPSPQFYSLMALSSQPIVPAEDEVVIRRQSGGDIGEYDPLSGYDFHMNVSSEDDDRLFEEFITFEE</sequence>
<feature type="region of interest" description="Disordered" evidence="4">
    <location>
        <begin position="33"/>
        <end position="86"/>
    </location>
</feature>
<dbReference type="PANTHER" id="PTHR10270:SF161">
    <property type="entry name" value="SEX-DETERMINING REGION Y PROTEIN"/>
    <property type="match status" value="1"/>
</dbReference>
<feature type="region of interest" description="Disordered" evidence="4">
    <location>
        <begin position="247"/>
        <end position="267"/>
    </location>
</feature>
<name>A0A369KDV0_HYPMA</name>
<accession>A0A369KDV0</accession>
<evidence type="ECO:0000259" key="5">
    <source>
        <dbReference type="PROSITE" id="PS50118"/>
    </source>
</evidence>
<dbReference type="InParanoid" id="A0A369KDV0"/>
<keyword evidence="1 3" id="KW-0238">DNA-binding</keyword>
<dbReference type="AlphaFoldDB" id="A0A369KDV0"/>
<keyword evidence="7" id="KW-1185">Reference proteome</keyword>
<dbReference type="InterPro" id="IPR050140">
    <property type="entry name" value="SRY-related_HMG-box_TF-like"/>
</dbReference>
<evidence type="ECO:0000256" key="3">
    <source>
        <dbReference type="PROSITE-ProRule" id="PRU00267"/>
    </source>
</evidence>
<dbReference type="Proteomes" id="UP000076154">
    <property type="component" value="Unassembled WGS sequence"/>
</dbReference>
<feature type="DNA-binding region" description="HMG box" evidence="3">
    <location>
        <begin position="83"/>
        <end position="147"/>
    </location>
</feature>